<dbReference type="PROSITE" id="PS50977">
    <property type="entry name" value="HTH_TETR_2"/>
    <property type="match status" value="1"/>
</dbReference>
<dbReference type="RefSeq" id="WP_255904774.1">
    <property type="nucleotide sequence ID" value="NZ_JAFMZO010000004.1"/>
</dbReference>
<sequence>MKNQDNPSRRRNADTSRRLLIEAVGKVLVDKGYTHCTPAEIARTAGVDKKLINYYFGSVNNLLKTYIHERDFWMPVFREFETPDNPRDYIFGVLKDQLEYFLRNEEMQQFVHWQISEYHPVISSVAMLREKEVERLLEMCQERFSASSVNLNAILALLVGGIYAVVLQSKTGNSPMCGIDVSREADQQSLRDAIGQILEWAWDASEPPG</sequence>
<dbReference type="Proteomes" id="UP001597387">
    <property type="component" value="Unassembled WGS sequence"/>
</dbReference>
<keyword evidence="3" id="KW-0812">Transmembrane</keyword>
<keyword evidence="3" id="KW-1133">Transmembrane helix</keyword>
<evidence type="ECO:0000256" key="3">
    <source>
        <dbReference type="SAM" id="Phobius"/>
    </source>
</evidence>
<feature type="domain" description="HTH tetR-type" evidence="4">
    <location>
        <begin position="14"/>
        <end position="74"/>
    </location>
</feature>
<organism evidence="5 6">
    <name type="scientific">Paradesertivirga mongoliensis</name>
    <dbReference type="NCBI Taxonomy" id="2100740"/>
    <lineage>
        <taxon>Bacteria</taxon>
        <taxon>Pseudomonadati</taxon>
        <taxon>Bacteroidota</taxon>
        <taxon>Sphingobacteriia</taxon>
        <taxon>Sphingobacteriales</taxon>
        <taxon>Sphingobacteriaceae</taxon>
        <taxon>Paradesertivirga</taxon>
    </lineage>
</organism>
<feature type="transmembrane region" description="Helical" evidence="3">
    <location>
        <begin position="149"/>
        <end position="167"/>
    </location>
</feature>
<name>A0ABW4ZR97_9SPHI</name>
<accession>A0ABW4ZR97</accession>
<evidence type="ECO:0000256" key="2">
    <source>
        <dbReference type="PROSITE-ProRule" id="PRU00335"/>
    </source>
</evidence>
<evidence type="ECO:0000313" key="5">
    <source>
        <dbReference type="EMBL" id="MFD2163987.1"/>
    </source>
</evidence>
<dbReference type="InterPro" id="IPR009057">
    <property type="entry name" value="Homeodomain-like_sf"/>
</dbReference>
<gene>
    <name evidence="5" type="ORF">ACFSJU_16380</name>
</gene>
<evidence type="ECO:0000313" key="6">
    <source>
        <dbReference type="Proteomes" id="UP001597387"/>
    </source>
</evidence>
<comment type="caution">
    <text evidence="5">The sequence shown here is derived from an EMBL/GenBank/DDBJ whole genome shotgun (WGS) entry which is preliminary data.</text>
</comment>
<dbReference type="Pfam" id="PF00440">
    <property type="entry name" value="TetR_N"/>
    <property type="match status" value="1"/>
</dbReference>
<dbReference type="InterPro" id="IPR001647">
    <property type="entry name" value="HTH_TetR"/>
</dbReference>
<evidence type="ECO:0000256" key="1">
    <source>
        <dbReference type="ARBA" id="ARBA00023125"/>
    </source>
</evidence>
<dbReference type="SUPFAM" id="SSF46689">
    <property type="entry name" value="Homeodomain-like"/>
    <property type="match status" value="1"/>
</dbReference>
<feature type="DNA-binding region" description="H-T-H motif" evidence="2">
    <location>
        <begin position="37"/>
        <end position="56"/>
    </location>
</feature>
<protein>
    <submittedName>
        <fullName evidence="5">TetR/AcrR family transcriptional regulator</fullName>
    </submittedName>
</protein>
<dbReference type="Gene3D" id="1.10.357.10">
    <property type="entry name" value="Tetracycline Repressor, domain 2"/>
    <property type="match status" value="1"/>
</dbReference>
<keyword evidence="1 2" id="KW-0238">DNA-binding</keyword>
<dbReference type="EMBL" id="JBHUHZ010000003">
    <property type="protein sequence ID" value="MFD2163987.1"/>
    <property type="molecule type" value="Genomic_DNA"/>
</dbReference>
<keyword evidence="3" id="KW-0472">Membrane</keyword>
<reference evidence="6" key="1">
    <citation type="journal article" date="2019" name="Int. J. Syst. Evol. Microbiol.">
        <title>The Global Catalogue of Microorganisms (GCM) 10K type strain sequencing project: providing services to taxonomists for standard genome sequencing and annotation.</title>
        <authorList>
            <consortium name="The Broad Institute Genomics Platform"/>
            <consortium name="The Broad Institute Genome Sequencing Center for Infectious Disease"/>
            <person name="Wu L."/>
            <person name="Ma J."/>
        </authorList>
    </citation>
    <scope>NUCLEOTIDE SEQUENCE [LARGE SCALE GENOMIC DNA]</scope>
    <source>
        <strain evidence="6">KCTC 42217</strain>
    </source>
</reference>
<evidence type="ECO:0000259" key="4">
    <source>
        <dbReference type="PROSITE" id="PS50977"/>
    </source>
</evidence>
<proteinExistence type="predicted"/>
<keyword evidence="6" id="KW-1185">Reference proteome</keyword>